<dbReference type="Pfam" id="PF16350">
    <property type="entry name" value="FAO_M"/>
    <property type="match status" value="1"/>
</dbReference>
<dbReference type="SUPFAM" id="SSF54373">
    <property type="entry name" value="FAD-linked reductases, C-terminal domain"/>
    <property type="match status" value="1"/>
</dbReference>
<accession>A0A4V2M4M0</accession>
<dbReference type="AlphaFoldDB" id="A0A4V2M4M0"/>
<dbReference type="Gene3D" id="3.30.9.10">
    <property type="entry name" value="D-Amino Acid Oxidase, subunit A, domain 2"/>
    <property type="match status" value="1"/>
</dbReference>
<evidence type="ECO:0000259" key="3">
    <source>
        <dbReference type="Pfam" id="PF01571"/>
    </source>
</evidence>
<evidence type="ECO:0000259" key="4">
    <source>
        <dbReference type="Pfam" id="PF08669"/>
    </source>
</evidence>
<feature type="domain" description="FAD dependent oxidoreductase" evidence="2">
    <location>
        <begin position="29"/>
        <end position="383"/>
    </location>
</feature>
<dbReference type="InterPro" id="IPR029043">
    <property type="entry name" value="GcvT/YgfZ_C"/>
</dbReference>
<reference evidence="6 7" key="1">
    <citation type="submission" date="2019-02" db="EMBL/GenBank/DDBJ databases">
        <title>Kribbella capetownensis sp. nov. and Kribbella speibonae sp. nov., isolated from soil.</title>
        <authorList>
            <person name="Curtis S.M."/>
            <person name="Norton I."/>
            <person name="Everest G.J."/>
            <person name="Meyers P.R."/>
        </authorList>
    </citation>
    <scope>NUCLEOTIDE SEQUENCE [LARGE SCALE GENOMIC DNA]</scope>
    <source>
        <strain evidence="6 7">YM55</strain>
    </source>
</reference>
<feature type="domain" description="FAD dependent oxidoreductase central" evidence="5">
    <location>
        <begin position="387"/>
        <end position="441"/>
    </location>
</feature>
<evidence type="ECO:0000313" key="7">
    <source>
        <dbReference type="Proteomes" id="UP000294225"/>
    </source>
</evidence>
<dbReference type="InterPro" id="IPR006076">
    <property type="entry name" value="FAD-dep_OxRdtase"/>
</dbReference>
<dbReference type="InterPro" id="IPR036188">
    <property type="entry name" value="FAD/NAD-bd_sf"/>
</dbReference>
<dbReference type="PANTHER" id="PTHR43757:SF15">
    <property type="entry name" value="PYRUVATE DEHYDROGENASE PHOSPHATASE REGULATORY SUBUNIT, MITOCHONDRIAL-LIKE"/>
    <property type="match status" value="1"/>
</dbReference>
<dbReference type="InterPro" id="IPR013977">
    <property type="entry name" value="GcvT_C"/>
</dbReference>
<dbReference type="InterPro" id="IPR006222">
    <property type="entry name" value="GCVT_N"/>
</dbReference>
<gene>
    <name evidence="6" type="ORF">E0H92_27865</name>
</gene>
<evidence type="ECO:0000313" key="6">
    <source>
        <dbReference type="EMBL" id="TCC36452.1"/>
    </source>
</evidence>
<dbReference type="Gene3D" id="3.30.1360.120">
    <property type="entry name" value="Probable tRNA modification gtpase trme, domain 1"/>
    <property type="match status" value="1"/>
</dbReference>
<dbReference type="EMBL" id="SJKC01000003">
    <property type="protein sequence ID" value="TCC36452.1"/>
    <property type="molecule type" value="Genomic_DNA"/>
</dbReference>
<dbReference type="Gene3D" id="2.40.30.110">
    <property type="entry name" value="Aminomethyltransferase beta-barrel domains"/>
    <property type="match status" value="1"/>
</dbReference>
<dbReference type="InterPro" id="IPR032503">
    <property type="entry name" value="FAO_M"/>
</dbReference>
<sequence>MDRLVDKSLTARRFAPDAGSRPVPSRARTVVVGGGIMGASTAYHLAVNGDDDVLLLERNVIGSGTTWHAAGLAASVRTTPPLTELAGYGIATYKRLQADSGVDVSFNQCGSISLARSRGRLDELRYAAAVAEQMGRPAELIDAEEVVRRFPLAVSDNLLGGLHHAEDGHVNPGHVALAFAKLAYEAGALVRENVSVTQITCHRGAVTGVDTAVGHIECERVVVASGLWSRELMARSGATLPLYAAEHVHVRTGPVEGAHAGLPILRDLDGYLYVRHEAGRLLVGAFEPNGLPRSLAEIGTSGFMEFPANWDHFAPIRRTAEERVPILRSAGYKRFLNAPEAFTPDGHFCLGESADLRNLFVGAGFNSQGIIYGPGAGRALAEWMIGGGPTFDSSAVDVQRFAKVQNNQRYLRARTTEALGRLYAMHWPNLQPVTARDVRRSPLHHRLIDANACFGERVGWERADWYAEPLASAAYEYSYGKQNWFDNVRREHEAARTGVALFDLSSFTKVEVAGADALDILQHMCTADVDLKVGRVKYTLMLNGNGGIELDGTVVRLGEDRFWVITPAAAQTKTLAMLKHLTRGRGAAAFDATSAYATIAVMGPRSRELMTRVSADGWSNEEHAYGHAREVEVGDGTALALRISFVGELGYELYVPSDQAVNVYDAIVSAGTDLGLRHAGYLALDSLRSEKGFRHLGHDIGPHDDPYEAGLGFTISKRKAADFSGRSALAARTSRSKRTVFVALRDPDVVFVHDETIFCNGLPVGRVTSGSYGYTIGRACGIGVIDADTPEAGDFHIDCGGVCVPADVSARPFYDPDNQRLRG</sequence>
<proteinExistence type="inferred from homology"/>
<dbReference type="Pfam" id="PF01571">
    <property type="entry name" value="GCV_T"/>
    <property type="match status" value="1"/>
</dbReference>
<name>A0A4V2M4M0_9ACTN</name>
<evidence type="ECO:0000259" key="2">
    <source>
        <dbReference type="Pfam" id="PF01266"/>
    </source>
</evidence>
<evidence type="ECO:0000256" key="1">
    <source>
        <dbReference type="ARBA" id="ARBA00008609"/>
    </source>
</evidence>
<dbReference type="SUPFAM" id="SSF51905">
    <property type="entry name" value="FAD/NAD(P)-binding domain"/>
    <property type="match status" value="1"/>
</dbReference>
<protein>
    <submittedName>
        <fullName evidence="6">FAD-dependent oxidoreductase</fullName>
    </submittedName>
</protein>
<organism evidence="6 7">
    <name type="scientific">Kribbella speibonae</name>
    <dbReference type="NCBI Taxonomy" id="1572660"/>
    <lineage>
        <taxon>Bacteria</taxon>
        <taxon>Bacillati</taxon>
        <taxon>Actinomycetota</taxon>
        <taxon>Actinomycetes</taxon>
        <taxon>Propionibacteriales</taxon>
        <taxon>Kribbellaceae</taxon>
        <taxon>Kribbella</taxon>
    </lineage>
</organism>
<dbReference type="Gene3D" id="3.30.70.1400">
    <property type="entry name" value="Aminomethyltransferase beta-barrel domains"/>
    <property type="match status" value="1"/>
</dbReference>
<dbReference type="Proteomes" id="UP000294225">
    <property type="component" value="Unassembled WGS sequence"/>
</dbReference>
<dbReference type="InterPro" id="IPR027266">
    <property type="entry name" value="TrmE/GcvT-like"/>
</dbReference>
<comment type="similarity">
    <text evidence="1">Belongs to the GcvT family.</text>
</comment>
<dbReference type="SUPFAM" id="SSF103025">
    <property type="entry name" value="Folate-binding domain"/>
    <property type="match status" value="1"/>
</dbReference>
<dbReference type="Pfam" id="PF01266">
    <property type="entry name" value="DAO"/>
    <property type="match status" value="1"/>
</dbReference>
<comment type="caution">
    <text evidence="6">The sequence shown here is derived from an EMBL/GenBank/DDBJ whole genome shotgun (WGS) entry which is preliminary data.</text>
</comment>
<feature type="domain" description="Aminomethyltransferase C-terminal" evidence="4">
    <location>
        <begin position="737"/>
        <end position="815"/>
    </location>
</feature>
<dbReference type="Gene3D" id="3.50.50.60">
    <property type="entry name" value="FAD/NAD(P)-binding domain"/>
    <property type="match status" value="1"/>
</dbReference>
<dbReference type="InterPro" id="IPR028896">
    <property type="entry name" value="GcvT/YgfZ/DmdA"/>
</dbReference>
<evidence type="ECO:0000259" key="5">
    <source>
        <dbReference type="Pfam" id="PF16350"/>
    </source>
</evidence>
<dbReference type="Pfam" id="PF08669">
    <property type="entry name" value="GCV_T_C"/>
    <property type="match status" value="1"/>
</dbReference>
<dbReference type="RefSeq" id="WP_131498277.1">
    <property type="nucleotide sequence ID" value="NZ_SJKC01000003.1"/>
</dbReference>
<dbReference type="SUPFAM" id="SSF101790">
    <property type="entry name" value="Aminomethyltransferase beta-barrel domain"/>
    <property type="match status" value="1"/>
</dbReference>
<feature type="domain" description="GCVT N-terminal" evidence="3">
    <location>
        <begin position="443"/>
        <end position="719"/>
    </location>
</feature>
<dbReference type="PANTHER" id="PTHR43757">
    <property type="entry name" value="AMINOMETHYLTRANSFERASE"/>
    <property type="match status" value="1"/>
</dbReference>